<gene>
    <name evidence="3" type="ORF">PFISCL1PPCAC_3349</name>
</gene>
<sequence length="71" mass="7725">SSLINFPLVAAPALTAFPLLTFFVKSASSRNQSTTNISTQKNGTEIRLQTRSSSVRPSIQSSTFSISDRFD</sequence>
<accession>A0AAV5UXN7</accession>
<organism evidence="3 4">
    <name type="scientific">Pristionchus fissidentatus</name>
    <dbReference type="NCBI Taxonomy" id="1538716"/>
    <lineage>
        <taxon>Eukaryota</taxon>
        <taxon>Metazoa</taxon>
        <taxon>Ecdysozoa</taxon>
        <taxon>Nematoda</taxon>
        <taxon>Chromadorea</taxon>
        <taxon>Rhabditida</taxon>
        <taxon>Rhabditina</taxon>
        <taxon>Diplogasteromorpha</taxon>
        <taxon>Diplogasteroidea</taxon>
        <taxon>Neodiplogasteridae</taxon>
        <taxon>Pristionchus</taxon>
    </lineage>
</organism>
<feature type="region of interest" description="Disordered" evidence="1">
    <location>
        <begin position="31"/>
        <end position="71"/>
    </location>
</feature>
<name>A0AAV5UXN7_9BILA</name>
<feature type="non-terminal residue" evidence="3">
    <location>
        <position position="1"/>
    </location>
</feature>
<dbReference type="AlphaFoldDB" id="A0AAV5UXN7"/>
<feature type="transmembrane region" description="Helical" evidence="2">
    <location>
        <begin position="6"/>
        <end position="24"/>
    </location>
</feature>
<evidence type="ECO:0000313" key="3">
    <source>
        <dbReference type="EMBL" id="GMT12052.1"/>
    </source>
</evidence>
<evidence type="ECO:0000256" key="2">
    <source>
        <dbReference type="SAM" id="Phobius"/>
    </source>
</evidence>
<comment type="caution">
    <text evidence="3">The sequence shown here is derived from an EMBL/GenBank/DDBJ whole genome shotgun (WGS) entry which is preliminary data.</text>
</comment>
<proteinExistence type="predicted"/>
<keyword evidence="2" id="KW-0812">Transmembrane</keyword>
<dbReference type="Proteomes" id="UP001432322">
    <property type="component" value="Unassembled WGS sequence"/>
</dbReference>
<evidence type="ECO:0000256" key="1">
    <source>
        <dbReference type="SAM" id="MobiDB-lite"/>
    </source>
</evidence>
<feature type="compositionally biased region" description="Polar residues" evidence="1">
    <location>
        <begin position="31"/>
        <end position="51"/>
    </location>
</feature>
<protein>
    <submittedName>
        <fullName evidence="3">Uncharacterized protein</fullName>
    </submittedName>
</protein>
<reference evidence="3" key="1">
    <citation type="submission" date="2023-10" db="EMBL/GenBank/DDBJ databases">
        <title>Genome assembly of Pristionchus species.</title>
        <authorList>
            <person name="Yoshida K."/>
            <person name="Sommer R.J."/>
        </authorList>
    </citation>
    <scope>NUCLEOTIDE SEQUENCE</scope>
    <source>
        <strain evidence="3">RS5133</strain>
    </source>
</reference>
<dbReference type="EMBL" id="BTSY01000001">
    <property type="protein sequence ID" value="GMT12052.1"/>
    <property type="molecule type" value="Genomic_DNA"/>
</dbReference>
<evidence type="ECO:0000313" key="4">
    <source>
        <dbReference type="Proteomes" id="UP001432322"/>
    </source>
</evidence>
<feature type="compositionally biased region" description="Low complexity" evidence="1">
    <location>
        <begin position="52"/>
        <end position="62"/>
    </location>
</feature>
<keyword evidence="2" id="KW-1133">Transmembrane helix</keyword>
<keyword evidence="2" id="KW-0472">Membrane</keyword>
<keyword evidence="4" id="KW-1185">Reference proteome</keyword>